<feature type="transmembrane region" description="Helical" evidence="6">
    <location>
        <begin position="42"/>
        <end position="63"/>
    </location>
</feature>
<comment type="caution">
    <text evidence="7">The sequence shown here is derived from an EMBL/GenBank/DDBJ whole genome shotgun (WGS) entry which is preliminary data.</text>
</comment>
<evidence type="ECO:0000256" key="1">
    <source>
        <dbReference type="ARBA" id="ARBA00004141"/>
    </source>
</evidence>
<dbReference type="Pfam" id="PF03239">
    <property type="entry name" value="FTR1"/>
    <property type="match status" value="1"/>
</dbReference>
<dbReference type="NCBIfam" id="NF041756">
    <property type="entry name" value="EfeU"/>
    <property type="match status" value="1"/>
</dbReference>
<sequence length="286" mass="30062">MSNAVLGNYLIGLREGLEATLVVTILIASLVKSGRTERLPHVWSGVAAAIGLSVAFGALLTFVAQDLLPGDKRELFDAVTSVAAVVFVTWMVFWMRRTSRRLSGELRTKLSDALAMGAWAVVGMAFLAVVREGLETAMLFYAAAQGATTSAGPLVGIALGLATAVALGWALYASAVRINLGTFFTWTGLLLVLVAAGILKYAVHDFHEAGVLPGGDNLAFDVSGVIDPGAWYSALLSGMFNLTPTMSWFEVCAWVGYAVPVLLLFLRGARTARTKPAAPAEGAPAS</sequence>
<evidence type="ECO:0000256" key="4">
    <source>
        <dbReference type="ARBA" id="ARBA00022989"/>
    </source>
</evidence>
<accession>A0ABX0Y0Z7</accession>
<dbReference type="EMBL" id="JAATVY010000010">
    <property type="protein sequence ID" value="NJC71142.1"/>
    <property type="molecule type" value="Genomic_DNA"/>
</dbReference>
<keyword evidence="3 6" id="KW-0812">Transmembrane</keyword>
<evidence type="ECO:0000313" key="8">
    <source>
        <dbReference type="Proteomes" id="UP000722989"/>
    </source>
</evidence>
<comment type="similarity">
    <text evidence="2">Belongs to the oxidase-dependent Fe transporter (OFeT) (TC 9.A.10.1) family.</text>
</comment>
<feature type="transmembrane region" description="Helical" evidence="6">
    <location>
        <begin position="6"/>
        <end position="30"/>
    </location>
</feature>
<dbReference type="RefSeq" id="WP_167926058.1">
    <property type="nucleotide sequence ID" value="NZ_JAATVY010000010.1"/>
</dbReference>
<feature type="transmembrane region" description="Helical" evidence="6">
    <location>
        <begin position="150"/>
        <end position="171"/>
    </location>
</feature>
<evidence type="ECO:0000256" key="3">
    <source>
        <dbReference type="ARBA" id="ARBA00022692"/>
    </source>
</evidence>
<comment type="subcellular location">
    <subcellularLocation>
        <location evidence="1">Membrane</location>
        <topology evidence="1">Multi-pass membrane protein</topology>
    </subcellularLocation>
</comment>
<evidence type="ECO:0000256" key="2">
    <source>
        <dbReference type="ARBA" id="ARBA00008333"/>
    </source>
</evidence>
<evidence type="ECO:0000313" key="7">
    <source>
        <dbReference type="EMBL" id="NJC71142.1"/>
    </source>
</evidence>
<feature type="transmembrane region" description="Helical" evidence="6">
    <location>
        <begin position="246"/>
        <end position="266"/>
    </location>
</feature>
<dbReference type="PANTHER" id="PTHR31632">
    <property type="entry name" value="IRON TRANSPORTER FTH1"/>
    <property type="match status" value="1"/>
</dbReference>
<dbReference type="PANTHER" id="PTHR31632:SF2">
    <property type="entry name" value="PLASMA MEMBRANE IRON PERMEASE"/>
    <property type="match status" value="1"/>
</dbReference>
<name>A0ABX0Y0Z7_9ACTN</name>
<feature type="transmembrane region" description="Helical" evidence="6">
    <location>
        <begin position="183"/>
        <end position="203"/>
    </location>
</feature>
<evidence type="ECO:0000256" key="5">
    <source>
        <dbReference type="ARBA" id="ARBA00023136"/>
    </source>
</evidence>
<dbReference type="InterPro" id="IPR004923">
    <property type="entry name" value="FTR1/Fip1/EfeU"/>
</dbReference>
<feature type="transmembrane region" description="Helical" evidence="6">
    <location>
        <begin position="113"/>
        <end position="130"/>
    </location>
</feature>
<keyword evidence="4 6" id="KW-1133">Transmembrane helix</keyword>
<keyword evidence="8" id="KW-1185">Reference proteome</keyword>
<evidence type="ECO:0000256" key="6">
    <source>
        <dbReference type="SAM" id="Phobius"/>
    </source>
</evidence>
<reference evidence="7 8" key="1">
    <citation type="submission" date="2020-03" db="EMBL/GenBank/DDBJ databases">
        <title>WGS of the type strain of Planosporangium spp.</title>
        <authorList>
            <person name="Thawai C."/>
        </authorList>
    </citation>
    <scope>NUCLEOTIDE SEQUENCE [LARGE SCALE GENOMIC DNA]</scope>
    <source>
        <strain evidence="7 8">TBRC 5610</strain>
    </source>
</reference>
<organism evidence="7 8">
    <name type="scientific">Planosporangium thailandense</name>
    <dbReference type="NCBI Taxonomy" id="765197"/>
    <lineage>
        <taxon>Bacteria</taxon>
        <taxon>Bacillati</taxon>
        <taxon>Actinomycetota</taxon>
        <taxon>Actinomycetes</taxon>
        <taxon>Micromonosporales</taxon>
        <taxon>Micromonosporaceae</taxon>
        <taxon>Planosporangium</taxon>
    </lineage>
</organism>
<protein>
    <submittedName>
        <fullName evidence="7">Iron transporter</fullName>
    </submittedName>
</protein>
<proteinExistence type="inferred from homology"/>
<feature type="transmembrane region" description="Helical" evidence="6">
    <location>
        <begin position="75"/>
        <end position="93"/>
    </location>
</feature>
<gene>
    <name evidence="7" type="ORF">HC031_15680</name>
</gene>
<keyword evidence="5 6" id="KW-0472">Membrane</keyword>
<dbReference type="Proteomes" id="UP000722989">
    <property type="component" value="Unassembled WGS sequence"/>
</dbReference>